<dbReference type="InterPro" id="IPR001441">
    <property type="entry name" value="UPP_synth-like"/>
</dbReference>
<keyword evidence="2" id="KW-0812">Transmembrane</keyword>
<reference evidence="4 5" key="1">
    <citation type="submission" date="2019-06" db="EMBL/GenBank/DDBJ databases">
        <authorList>
            <person name="Broberg M."/>
        </authorList>
    </citation>
    <scope>NUCLEOTIDE SEQUENCE [LARGE SCALE GENOMIC DNA]</scope>
</reference>
<dbReference type="InterPro" id="IPR036424">
    <property type="entry name" value="UPP_synth-like_sf"/>
</dbReference>
<sequence length="630" mass="71555">MDPQVFLLAGCLLIFLLIVIVTISCSANSLVHHWKDIRSTKLVWRNKYPSFEELHSLFDRGDIMLASVLVASSLQLLHPTMSEVLHAHSTYKSNPWRRVIRTMAFIFIMIRSNSSERQQVISWLQKLHRPIPLFVFETNVLVFATFAYGLVKTHQALGDITPEQVDAVVKGVMSMADKLDPKDLGRKVPSTIEEVEEYLQSEILLDFEKAQEINKEFSRLWRIRSNLRKHGVGSYFWSTMPLIRLALVKHWASALSGTVLAPTGRKESLLGRPFWWCARKIHCFFSHFHYSMCPQMLTFDGTLDLMVAGNPGNDNVLTELYSEIFGNKGNAQSINIPGQALRRFSDLEAHLPQMEIDNRPMPLVSGFRQEAAELIRCSYYRGVLIRRDGQLPQHLGVIMDGNRRYSRNRGLGSVLAGHQVGAHKLLQVITWSLSAGIRNLTVWALSDDNLKRGPQELDPLFDMMAEYIRETMMGDAPFSIPDVRFRVVGDRSILPYSLNEMVGKAEAATSHNTKFNLQLAIGYGGRSEIKMATKMAVRLKMREKSTSLEEAMETITDSEISQQMYSAQLGLPHIDAIVRTSGENRLSGFALWESHHAEFVIVNENWPALRQSTFLRSLLDLSKRNRRLGA</sequence>
<dbReference type="PANTHER" id="PTHR10291">
    <property type="entry name" value="DEHYDRODOLICHYL DIPHOSPHATE SYNTHASE FAMILY MEMBER"/>
    <property type="match status" value="1"/>
</dbReference>
<proteinExistence type="inferred from homology"/>
<accession>A0ABY6UKX3</accession>
<comment type="caution">
    <text evidence="4">The sequence shown here is derived from an EMBL/GenBank/DDBJ whole genome shotgun (WGS) entry which is preliminary data.</text>
</comment>
<dbReference type="NCBIfam" id="TIGR00055">
    <property type="entry name" value="uppS"/>
    <property type="match status" value="1"/>
</dbReference>
<evidence type="ECO:0000313" key="5">
    <source>
        <dbReference type="Proteomes" id="UP000766486"/>
    </source>
</evidence>
<dbReference type="CDD" id="cd00475">
    <property type="entry name" value="Cis_IPPS"/>
    <property type="match status" value="1"/>
</dbReference>
<dbReference type="Pfam" id="PF09995">
    <property type="entry name" value="MPAB_Lcp_cat"/>
    <property type="match status" value="1"/>
</dbReference>
<feature type="domain" description="ER-bound oxygenase mpaB/mpaB'/Rubber oxygenase catalytic" evidence="3">
    <location>
        <begin position="61"/>
        <end position="207"/>
    </location>
</feature>
<name>A0ABY6UKX3_BIOOC</name>
<dbReference type="Proteomes" id="UP000766486">
    <property type="component" value="Unassembled WGS sequence"/>
</dbReference>
<dbReference type="Gene3D" id="3.40.1180.10">
    <property type="entry name" value="Decaprenyl diphosphate synthase-like"/>
    <property type="match status" value="1"/>
</dbReference>
<dbReference type="InterPro" id="IPR018713">
    <property type="entry name" value="MPAB/Lcp_cat_dom"/>
</dbReference>
<feature type="transmembrane region" description="Helical" evidence="2">
    <location>
        <begin position="6"/>
        <end position="31"/>
    </location>
</feature>
<dbReference type="Pfam" id="PF01255">
    <property type="entry name" value="Prenyltransf"/>
    <property type="match status" value="1"/>
</dbReference>
<evidence type="ECO:0000256" key="1">
    <source>
        <dbReference type="ARBA" id="ARBA00022679"/>
    </source>
</evidence>
<gene>
    <name evidence="4" type="ORF">CLO192961_LOCUS315769</name>
</gene>
<keyword evidence="2" id="KW-1133">Transmembrane helix</keyword>
<dbReference type="PANTHER" id="PTHR10291:SF44">
    <property type="entry name" value="ER-BOUND OXYGENASE MPAB_MPAB'_RUBBER OXYGENASE CATALYTIC DOMAIN-CONTAINING PROTEIN"/>
    <property type="match status" value="1"/>
</dbReference>
<dbReference type="EMBL" id="CABFNS010000837">
    <property type="protein sequence ID" value="VUC31915.1"/>
    <property type="molecule type" value="Genomic_DNA"/>
</dbReference>
<keyword evidence="1" id="KW-0808">Transferase</keyword>
<evidence type="ECO:0000256" key="2">
    <source>
        <dbReference type="SAM" id="Phobius"/>
    </source>
</evidence>
<dbReference type="SUPFAM" id="SSF64005">
    <property type="entry name" value="Undecaprenyl diphosphate synthase"/>
    <property type="match status" value="1"/>
</dbReference>
<keyword evidence="5" id="KW-1185">Reference proteome</keyword>
<protein>
    <recommendedName>
        <fullName evidence="3">ER-bound oxygenase mpaB/mpaB'/Rubber oxygenase catalytic domain-containing protein</fullName>
    </recommendedName>
</protein>
<evidence type="ECO:0000259" key="3">
    <source>
        <dbReference type="Pfam" id="PF09995"/>
    </source>
</evidence>
<organism evidence="4 5">
    <name type="scientific">Bionectria ochroleuca</name>
    <name type="common">Gliocladium roseum</name>
    <dbReference type="NCBI Taxonomy" id="29856"/>
    <lineage>
        <taxon>Eukaryota</taxon>
        <taxon>Fungi</taxon>
        <taxon>Dikarya</taxon>
        <taxon>Ascomycota</taxon>
        <taxon>Pezizomycotina</taxon>
        <taxon>Sordariomycetes</taxon>
        <taxon>Hypocreomycetidae</taxon>
        <taxon>Hypocreales</taxon>
        <taxon>Bionectriaceae</taxon>
        <taxon>Clonostachys</taxon>
    </lineage>
</organism>
<keyword evidence="2" id="KW-0472">Membrane</keyword>
<dbReference type="HAMAP" id="MF_01139">
    <property type="entry name" value="ISPT"/>
    <property type="match status" value="1"/>
</dbReference>
<evidence type="ECO:0000313" key="4">
    <source>
        <dbReference type="EMBL" id="VUC31915.1"/>
    </source>
</evidence>